<keyword evidence="2" id="KW-0732">Signal</keyword>
<sequence length="88" mass="8605">MLTKVLVGAAIVLGAAVGAAAPAMADPATDPTDGIGSVALNCADDTACPPDSLGNAPTANPQQLTTAIKNGFSGPSDFSDLHADRGQQ</sequence>
<evidence type="ECO:0008006" key="9">
    <source>
        <dbReference type="Google" id="ProtNLM"/>
    </source>
</evidence>
<feature type="compositionally biased region" description="Polar residues" evidence="1">
    <location>
        <begin position="55"/>
        <end position="68"/>
    </location>
</feature>
<evidence type="ECO:0000313" key="6">
    <source>
        <dbReference type="Proteomes" id="UP000192335"/>
    </source>
</evidence>
<evidence type="ECO:0000313" key="4">
    <source>
        <dbReference type="EMBL" id="VAZ85791.1"/>
    </source>
</evidence>
<dbReference type="Proteomes" id="UP000192335">
    <property type="component" value="Unassembled WGS sequence"/>
</dbReference>
<proteinExistence type="predicted"/>
<comment type="caution">
    <text evidence="3">The sequence shown here is derived from an EMBL/GenBank/DDBJ whole genome shotgun (WGS) entry which is preliminary data.</text>
</comment>
<dbReference type="Proteomes" id="UP000271464">
    <property type="component" value="Unassembled WGS sequence"/>
</dbReference>
<dbReference type="Proteomes" id="UP000279331">
    <property type="component" value="Unassembled WGS sequence"/>
</dbReference>
<feature type="chain" id="PRO_5044567105" description="Secreted protein" evidence="2">
    <location>
        <begin position="26"/>
        <end position="88"/>
    </location>
</feature>
<dbReference type="EMBL" id="UPHL01000132">
    <property type="protein sequence ID" value="VAZ85791.1"/>
    <property type="molecule type" value="Genomic_DNA"/>
</dbReference>
<dbReference type="EMBL" id="UPHM01000124">
    <property type="protein sequence ID" value="VAZ99581.1"/>
    <property type="molecule type" value="Genomic_DNA"/>
</dbReference>
<name>A0A1X0L969_9MYCO</name>
<dbReference type="AlphaFoldDB" id="A0A1X0L969"/>
<feature type="signal peptide" evidence="2">
    <location>
        <begin position="1"/>
        <end position="25"/>
    </location>
</feature>
<organism evidence="3 6">
    <name type="scientific">Mycobacterium persicum</name>
    <dbReference type="NCBI Taxonomy" id="1487726"/>
    <lineage>
        <taxon>Bacteria</taxon>
        <taxon>Bacillati</taxon>
        <taxon>Actinomycetota</taxon>
        <taxon>Actinomycetes</taxon>
        <taxon>Mycobacteriales</taxon>
        <taxon>Mycobacteriaceae</taxon>
        <taxon>Mycobacterium</taxon>
    </lineage>
</organism>
<dbReference type="EMBL" id="MWQA01000001">
    <property type="protein sequence ID" value="ORC06913.1"/>
    <property type="molecule type" value="Genomic_DNA"/>
</dbReference>
<feature type="region of interest" description="Disordered" evidence="1">
    <location>
        <begin position="48"/>
        <end position="88"/>
    </location>
</feature>
<keyword evidence="7" id="KW-1185">Reference proteome</keyword>
<evidence type="ECO:0000256" key="1">
    <source>
        <dbReference type="SAM" id="MobiDB-lite"/>
    </source>
</evidence>
<evidence type="ECO:0000313" key="5">
    <source>
        <dbReference type="EMBL" id="VAZ99581.1"/>
    </source>
</evidence>
<feature type="compositionally biased region" description="Basic and acidic residues" evidence="1">
    <location>
        <begin position="79"/>
        <end position="88"/>
    </location>
</feature>
<accession>A0A1X0L969</accession>
<reference evidence="7 8" key="2">
    <citation type="submission" date="2018-09" db="EMBL/GenBank/DDBJ databases">
        <authorList>
            <person name="Tagini F."/>
        </authorList>
    </citation>
    <scope>NUCLEOTIDE SEQUENCE [LARGE SCALE GENOMIC DNA]</scope>
    <source>
        <strain evidence="5 7">MK4</strain>
        <strain evidence="4 8">MK42</strain>
    </source>
</reference>
<evidence type="ECO:0000313" key="7">
    <source>
        <dbReference type="Proteomes" id="UP000271464"/>
    </source>
</evidence>
<evidence type="ECO:0000313" key="3">
    <source>
        <dbReference type="EMBL" id="ORC06913.1"/>
    </source>
</evidence>
<gene>
    <name evidence="3" type="ORF">B4U45_10090</name>
    <name evidence="4" type="ORF">LAUMK42_04629</name>
    <name evidence="5" type="ORF">LAUMK4_04648</name>
</gene>
<protein>
    <recommendedName>
        <fullName evidence="9">Secreted protein</fullName>
    </recommendedName>
</protein>
<reference evidence="3 6" key="1">
    <citation type="submission" date="2017-02" db="EMBL/GenBank/DDBJ databases">
        <title>Mycobacterium kansasii genomes.</title>
        <authorList>
            <person name="Borowka P."/>
            <person name="Strapagiel D."/>
            <person name="Marciniak B."/>
            <person name="Lach J."/>
            <person name="Bakula Z."/>
            <person name="Van Ingen J."/>
            <person name="Safianowska A."/>
            <person name="Brzostek A."/>
            <person name="Dziadek J."/>
            <person name="Jagielski T."/>
        </authorList>
    </citation>
    <scope>NUCLEOTIDE SEQUENCE [LARGE SCALE GENOMIC DNA]</scope>
    <source>
        <strain evidence="3 6">12MK</strain>
    </source>
</reference>
<evidence type="ECO:0000313" key="8">
    <source>
        <dbReference type="Proteomes" id="UP000279331"/>
    </source>
</evidence>
<evidence type="ECO:0000256" key="2">
    <source>
        <dbReference type="SAM" id="SignalP"/>
    </source>
</evidence>